<dbReference type="HOGENOM" id="CLU_1272070_0_0_1"/>
<dbReference type="PANTHER" id="PTHR23081:SF0">
    <property type="entry name" value="RNA POLYMERASE II C-TERMINAL DOMAIN PHOSPHATASE-LIKE 1"/>
    <property type="match status" value="1"/>
</dbReference>
<dbReference type="EMBL" id="GL882888">
    <property type="protein sequence ID" value="EGF78693.1"/>
    <property type="molecule type" value="Genomic_DNA"/>
</dbReference>
<evidence type="ECO:0000256" key="3">
    <source>
        <dbReference type="ARBA" id="ARBA00022801"/>
    </source>
</evidence>
<accession>F4P8L5</accession>
<organism evidence="8 9">
    <name type="scientific">Batrachochytrium dendrobatidis (strain JAM81 / FGSC 10211)</name>
    <name type="common">Frog chytrid fungus</name>
    <dbReference type="NCBI Taxonomy" id="684364"/>
    <lineage>
        <taxon>Eukaryota</taxon>
        <taxon>Fungi</taxon>
        <taxon>Fungi incertae sedis</taxon>
        <taxon>Chytridiomycota</taxon>
        <taxon>Chytridiomycota incertae sedis</taxon>
        <taxon>Chytridiomycetes</taxon>
        <taxon>Rhizophydiales</taxon>
        <taxon>Rhizophydiales incertae sedis</taxon>
        <taxon>Batrachochytrium</taxon>
    </lineage>
</organism>
<dbReference type="AlphaFoldDB" id="F4P8L5"/>
<evidence type="ECO:0000313" key="8">
    <source>
        <dbReference type="EMBL" id="EGF78693.1"/>
    </source>
</evidence>
<dbReference type="STRING" id="684364.F4P8L5"/>
<dbReference type="InterPro" id="IPR036412">
    <property type="entry name" value="HAD-like_sf"/>
</dbReference>
<dbReference type="OrthoDB" id="10249888at2759"/>
<dbReference type="GO" id="GO:0008420">
    <property type="term" value="F:RNA polymerase II CTD heptapeptide repeat phosphatase activity"/>
    <property type="evidence" value="ECO:0007669"/>
    <property type="project" value="InterPro"/>
</dbReference>
<dbReference type="RefSeq" id="XP_006680814.1">
    <property type="nucleotide sequence ID" value="XM_006680751.1"/>
</dbReference>
<dbReference type="InterPro" id="IPR004274">
    <property type="entry name" value="FCP1_dom"/>
</dbReference>
<dbReference type="Gene3D" id="3.40.50.1000">
    <property type="entry name" value="HAD superfamily/HAD-like"/>
    <property type="match status" value="1"/>
</dbReference>
<keyword evidence="3" id="KW-0378">Hydrolase</keyword>
<evidence type="ECO:0000259" key="7">
    <source>
        <dbReference type="PROSITE" id="PS50969"/>
    </source>
</evidence>
<dbReference type="PANTHER" id="PTHR23081">
    <property type="entry name" value="RNA POLYMERASE II CTD PHOSPHATASE"/>
    <property type="match status" value="1"/>
</dbReference>
<evidence type="ECO:0000256" key="6">
    <source>
        <dbReference type="ARBA" id="ARBA00048336"/>
    </source>
</evidence>
<dbReference type="EC" id="3.1.3.16" evidence="2"/>
<dbReference type="InterPro" id="IPR023214">
    <property type="entry name" value="HAD_sf"/>
</dbReference>
<dbReference type="OMA" id="NITAWPI"/>
<name>F4P8L5_BATDJ</name>
<dbReference type="InParanoid" id="F4P8L5"/>
<keyword evidence="9" id="KW-1185">Reference proteome</keyword>
<gene>
    <name evidence="8" type="ORF">BATDEDRAFT_37255</name>
</gene>
<protein>
    <recommendedName>
        <fullName evidence="2">protein-serine/threonine phosphatase</fullName>
        <ecNumber evidence="2">3.1.3.16</ecNumber>
    </recommendedName>
</protein>
<dbReference type="Proteomes" id="UP000007241">
    <property type="component" value="Unassembled WGS sequence"/>
</dbReference>
<dbReference type="GeneID" id="18241349"/>
<evidence type="ECO:0000256" key="2">
    <source>
        <dbReference type="ARBA" id="ARBA00013081"/>
    </source>
</evidence>
<sequence length="217" mass="24516">MHRVRDLHDGRKVVLTERVHEFLDWAQKYYEISVCSLGDQPYVDMVVNVLDPSRTVIRGIAYSARNEYMYISQSWSSRRPPKDLLSLFPYCAEREPGLPTIDPIIIDDNVSMWPADQQDNIIVVRENTQSKVWNVSLFPVVQQALSYVHESYFRQLDAWGASEKSQRGAPPTATGCYKEYLRRELSFKIASAPTGIVSDGPTGSVVAMPEAIATVSS</sequence>
<keyword evidence="4" id="KW-0539">Nucleus</keyword>
<proteinExistence type="predicted"/>
<evidence type="ECO:0000256" key="4">
    <source>
        <dbReference type="ARBA" id="ARBA00023242"/>
    </source>
</evidence>
<evidence type="ECO:0000256" key="1">
    <source>
        <dbReference type="ARBA" id="ARBA00004123"/>
    </source>
</evidence>
<evidence type="ECO:0000256" key="5">
    <source>
        <dbReference type="ARBA" id="ARBA00047761"/>
    </source>
</evidence>
<comment type="catalytic activity">
    <reaction evidence="6">
        <text>O-phospho-L-threonyl-[protein] + H2O = L-threonyl-[protein] + phosphate</text>
        <dbReference type="Rhea" id="RHEA:47004"/>
        <dbReference type="Rhea" id="RHEA-COMP:11060"/>
        <dbReference type="Rhea" id="RHEA-COMP:11605"/>
        <dbReference type="ChEBI" id="CHEBI:15377"/>
        <dbReference type="ChEBI" id="CHEBI:30013"/>
        <dbReference type="ChEBI" id="CHEBI:43474"/>
        <dbReference type="ChEBI" id="CHEBI:61977"/>
        <dbReference type="EC" id="3.1.3.16"/>
    </reaction>
</comment>
<dbReference type="PROSITE" id="PS50969">
    <property type="entry name" value="FCP1"/>
    <property type="match status" value="1"/>
</dbReference>
<reference evidence="8 9" key="1">
    <citation type="submission" date="2009-12" db="EMBL/GenBank/DDBJ databases">
        <title>The draft genome of Batrachochytrium dendrobatidis.</title>
        <authorList>
            <consortium name="US DOE Joint Genome Institute (JGI-PGF)"/>
            <person name="Kuo A."/>
            <person name="Salamov A."/>
            <person name="Schmutz J."/>
            <person name="Lucas S."/>
            <person name="Pitluck S."/>
            <person name="Rosenblum E."/>
            <person name="Stajich J."/>
            <person name="Eisen M."/>
            <person name="Grigoriev I.V."/>
        </authorList>
    </citation>
    <scope>NUCLEOTIDE SEQUENCE [LARGE SCALE GENOMIC DNA]</scope>
    <source>
        <strain evidence="9">JAM81 / FGSC 10211</strain>
    </source>
</reference>
<evidence type="ECO:0000313" key="9">
    <source>
        <dbReference type="Proteomes" id="UP000007241"/>
    </source>
</evidence>
<comment type="catalytic activity">
    <reaction evidence="5">
        <text>O-phospho-L-seryl-[protein] + H2O = L-seryl-[protein] + phosphate</text>
        <dbReference type="Rhea" id="RHEA:20629"/>
        <dbReference type="Rhea" id="RHEA-COMP:9863"/>
        <dbReference type="Rhea" id="RHEA-COMP:11604"/>
        <dbReference type="ChEBI" id="CHEBI:15377"/>
        <dbReference type="ChEBI" id="CHEBI:29999"/>
        <dbReference type="ChEBI" id="CHEBI:43474"/>
        <dbReference type="ChEBI" id="CHEBI:83421"/>
        <dbReference type="EC" id="3.1.3.16"/>
    </reaction>
</comment>
<feature type="domain" description="FCP1 homology" evidence="7">
    <location>
        <begin position="1"/>
        <end position="148"/>
    </location>
</feature>
<dbReference type="Pfam" id="PF03031">
    <property type="entry name" value="NIF"/>
    <property type="match status" value="1"/>
</dbReference>
<dbReference type="InterPro" id="IPR039189">
    <property type="entry name" value="Fcp1"/>
</dbReference>
<comment type="subcellular location">
    <subcellularLocation>
        <location evidence="1">Nucleus</location>
    </subcellularLocation>
</comment>
<dbReference type="SUPFAM" id="SSF56784">
    <property type="entry name" value="HAD-like"/>
    <property type="match status" value="1"/>
</dbReference>
<dbReference type="GO" id="GO:0005634">
    <property type="term" value="C:nucleus"/>
    <property type="evidence" value="ECO:0007669"/>
    <property type="project" value="UniProtKB-SubCell"/>
</dbReference>